<keyword evidence="1" id="KW-0472">Membrane</keyword>
<dbReference type="Pfam" id="PF18895">
    <property type="entry name" value="T4SS_pilin"/>
    <property type="match status" value="1"/>
</dbReference>
<dbReference type="STRING" id="1798406.A3A04_00260"/>
<dbReference type="AlphaFoldDB" id="A0A1G1ZPJ9"/>
<keyword evidence="1" id="KW-0812">Transmembrane</keyword>
<gene>
    <name evidence="2" type="ORF">A3A04_00260</name>
</gene>
<accession>A0A1G1ZPJ9</accession>
<evidence type="ECO:0000313" key="3">
    <source>
        <dbReference type="Proteomes" id="UP000178517"/>
    </source>
</evidence>
<keyword evidence="1" id="KW-1133">Transmembrane helix</keyword>
<protein>
    <submittedName>
        <fullName evidence="2">Uncharacterized protein</fullName>
    </submittedName>
</protein>
<dbReference type="InterPro" id="IPR043993">
    <property type="entry name" value="T4SS_pilin"/>
</dbReference>
<sequence length="144" mass="15783">MNKKIVHYFVFIFVVVVFSATPLFAQENLIGCDPQIGEKAIVDQCNLCALAATFQNIVNFIFVASIPIGVIFILIGGAYIMMSGASPEWYKKGIGIFKAAFFGLILVLGSWMILNTFLSLVVGDARDFQSFIGGWKDLSQLCGK</sequence>
<evidence type="ECO:0000256" key="1">
    <source>
        <dbReference type="SAM" id="Phobius"/>
    </source>
</evidence>
<organism evidence="2 3">
    <name type="scientific">Candidatus Harrisonbacteria bacterium RIFCSPLOWO2_01_FULL_40_28</name>
    <dbReference type="NCBI Taxonomy" id="1798406"/>
    <lineage>
        <taxon>Bacteria</taxon>
        <taxon>Candidatus Harrisoniibacteriota</taxon>
    </lineage>
</organism>
<reference evidence="2 3" key="1">
    <citation type="journal article" date="2016" name="Nat. Commun.">
        <title>Thousands of microbial genomes shed light on interconnected biogeochemical processes in an aquifer system.</title>
        <authorList>
            <person name="Anantharaman K."/>
            <person name="Brown C.T."/>
            <person name="Hug L.A."/>
            <person name="Sharon I."/>
            <person name="Castelle C.J."/>
            <person name="Probst A.J."/>
            <person name="Thomas B.C."/>
            <person name="Singh A."/>
            <person name="Wilkins M.J."/>
            <person name="Karaoz U."/>
            <person name="Brodie E.L."/>
            <person name="Williams K.H."/>
            <person name="Hubbard S.S."/>
            <person name="Banfield J.F."/>
        </authorList>
    </citation>
    <scope>NUCLEOTIDE SEQUENCE [LARGE SCALE GENOMIC DNA]</scope>
</reference>
<dbReference type="EMBL" id="MHJI01000006">
    <property type="protein sequence ID" value="OGY66411.1"/>
    <property type="molecule type" value="Genomic_DNA"/>
</dbReference>
<dbReference type="Proteomes" id="UP000178517">
    <property type="component" value="Unassembled WGS sequence"/>
</dbReference>
<name>A0A1G1ZPJ9_9BACT</name>
<feature type="transmembrane region" description="Helical" evidence="1">
    <location>
        <begin position="60"/>
        <end position="82"/>
    </location>
</feature>
<feature type="transmembrane region" description="Helical" evidence="1">
    <location>
        <begin position="94"/>
        <end position="114"/>
    </location>
</feature>
<proteinExistence type="predicted"/>
<comment type="caution">
    <text evidence="2">The sequence shown here is derived from an EMBL/GenBank/DDBJ whole genome shotgun (WGS) entry which is preliminary data.</text>
</comment>
<evidence type="ECO:0000313" key="2">
    <source>
        <dbReference type="EMBL" id="OGY66411.1"/>
    </source>
</evidence>